<dbReference type="RefSeq" id="WP_408084267.1">
    <property type="nucleotide sequence ID" value="NZ_JBELPZ010000004.1"/>
</dbReference>
<dbReference type="Proteomes" id="UP001629156">
    <property type="component" value="Unassembled WGS sequence"/>
</dbReference>
<sequence>MKLKLKLFLPILLLFSLCSFAQKEKWEKIKALKVSYITTELELTPQESEKFWPIYNVYESKQYQIRHNKMKPCIKRIDEVGLDKMSAKEAEAYLNKLEAADRELFELREKLVTDLKPVIGAAKILKLKKAEEDFKQKLLEKYKQNKS</sequence>
<gene>
    <name evidence="2" type="ORF">ABS766_06265</name>
</gene>
<keyword evidence="1" id="KW-0732">Signal</keyword>
<keyword evidence="3" id="KW-1185">Reference proteome</keyword>
<comment type="caution">
    <text evidence="2">The sequence shown here is derived from an EMBL/GenBank/DDBJ whole genome shotgun (WGS) entry which is preliminary data.</text>
</comment>
<feature type="signal peptide" evidence="1">
    <location>
        <begin position="1"/>
        <end position="21"/>
    </location>
</feature>
<name>A0ABW8YUT2_9FLAO</name>
<protein>
    <submittedName>
        <fullName evidence="2">Sensor of ECF-type sigma factor</fullName>
    </submittedName>
</protein>
<feature type="chain" id="PRO_5046010004" evidence="1">
    <location>
        <begin position="22"/>
        <end position="147"/>
    </location>
</feature>
<evidence type="ECO:0000256" key="1">
    <source>
        <dbReference type="SAM" id="SignalP"/>
    </source>
</evidence>
<proteinExistence type="predicted"/>
<accession>A0ABW8YUT2</accession>
<reference evidence="2 3" key="1">
    <citation type="submission" date="2024-06" db="EMBL/GenBank/DDBJ databases">
        <authorList>
            <person name="Kaempfer P."/>
            <person name="Viver T."/>
        </authorList>
    </citation>
    <scope>NUCLEOTIDE SEQUENCE [LARGE SCALE GENOMIC DNA]</scope>
    <source>
        <strain evidence="2 3">ST-119</strain>
    </source>
</reference>
<evidence type="ECO:0000313" key="3">
    <source>
        <dbReference type="Proteomes" id="UP001629156"/>
    </source>
</evidence>
<dbReference type="EMBL" id="JBELPZ010000004">
    <property type="protein sequence ID" value="MFL9844018.1"/>
    <property type="molecule type" value="Genomic_DNA"/>
</dbReference>
<organism evidence="2 3">
    <name type="scientific">Flavobacterium rhizosphaerae</name>
    <dbReference type="NCBI Taxonomy" id="3163298"/>
    <lineage>
        <taxon>Bacteria</taxon>
        <taxon>Pseudomonadati</taxon>
        <taxon>Bacteroidota</taxon>
        <taxon>Flavobacteriia</taxon>
        <taxon>Flavobacteriales</taxon>
        <taxon>Flavobacteriaceae</taxon>
        <taxon>Flavobacterium</taxon>
    </lineage>
</organism>
<evidence type="ECO:0000313" key="2">
    <source>
        <dbReference type="EMBL" id="MFL9844018.1"/>
    </source>
</evidence>